<comment type="function">
    <text evidence="1">SASP are bound to spore DNA. They are double-stranded DNA-binding proteins that cause DNA to change to an a-like conformation. They protect the DNA backbone from chemical and enzymatic cleavage and are thus involved in dormant spore's high resistance to UV light.</text>
</comment>
<evidence type="ECO:0000256" key="2">
    <source>
        <dbReference type="ARBA" id="ARBA00005442"/>
    </source>
</evidence>
<gene>
    <name evidence="4" type="ORF">GCM10008967_04860</name>
</gene>
<dbReference type="Gene3D" id="6.10.10.80">
    <property type="entry name" value="Small, acid-soluble spore protein, alpha/beta type-like"/>
    <property type="match status" value="1"/>
</dbReference>
<comment type="caution">
    <text evidence="4">The sequence shown here is derived from an EMBL/GenBank/DDBJ whole genome shotgun (WGS) entry which is preliminary data.</text>
</comment>
<dbReference type="InterPro" id="IPR050847">
    <property type="entry name" value="SASP_DNA-binding"/>
</dbReference>
<organism evidence="4 5">
    <name type="scientific">Bacillus carboniphilus</name>
    <dbReference type="NCBI Taxonomy" id="86663"/>
    <lineage>
        <taxon>Bacteria</taxon>
        <taxon>Bacillati</taxon>
        <taxon>Bacillota</taxon>
        <taxon>Bacilli</taxon>
        <taxon>Bacillales</taxon>
        <taxon>Bacillaceae</taxon>
        <taxon>Bacillus</taxon>
    </lineage>
</organism>
<dbReference type="PROSITE" id="PS00304">
    <property type="entry name" value="SASP_1"/>
    <property type="match status" value="1"/>
</dbReference>
<dbReference type="InterPro" id="IPR018126">
    <property type="entry name" value="SASP_alpha/beta-type_CS"/>
</dbReference>
<keyword evidence="3" id="KW-0238">DNA-binding</keyword>
<accession>A0ABN0VU33</accession>
<evidence type="ECO:0000256" key="1">
    <source>
        <dbReference type="ARBA" id="ARBA00003863"/>
    </source>
</evidence>
<evidence type="ECO:0000313" key="4">
    <source>
        <dbReference type="EMBL" id="GAA0317325.1"/>
    </source>
</evidence>
<comment type="similarity">
    <text evidence="2">Belongs to the alpha/beta-type SASP family.</text>
</comment>
<protein>
    <submittedName>
        <fullName evidence="4">Alpha/beta-type small acid-soluble spore protein</fullName>
    </submittedName>
</protein>
<dbReference type="InterPro" id="IPR001448">
    <property type="entry name" value="SASP_alpha/beta-type"/>
</dbReference>
<dbReference type="PANTHER" id="PTHR36107">
    <property type="entry name" value="SMALL, ACID-SOLUBLE SPORE PROTEIN A"/>
    <property type="match status" value="1"/>
</dbReference>
<proteinExistence type="inferred from homology"/>
<name>A0ABN0VU33_9BACI</name>
<sequence>MARSRNKLLVPEAREGLNQLKGRVMAKNGYSSGNDGVPNNVKYEVAKEVGVPLNNGYNGDIKAKDAGKIGGNIGGKMVREMVKMAEEQLKKQ</sequence>
<dbReference type="PANTHER" id="PTHR36107:SF1">
    <property type="entry name" value="SMALL, ACID-SOLUBLE SPORE PROTEIN A"/>
    <property type="match status" value="1"/>
</dbReference>
<dbReference type="Pfam" id="PF00269">
    <property type="entry name" value="SASP"/>
    <property type="match status" value="1"/>
</dbReference>
<evidence type="ECO:0000313" key="5">
    <source>
        <dbReference type="Proteomes" id="UP001500782"/>
    </source>
</evidence>
<keyword evidence="5" id="KW-1185">Reference proteome</keyword>
<dbReference type="RefSeq" id="WP_343796023.1">
    <property type="nucleotide sequence ID" value="NZ_BAAADJ010000004.1"/>
</dbReference>
<evidence type="ECO:0000256" key="3">
    <source>
        <dbReference type="ARBA" id="ARBA00023125"/>
    </source>
</evidence>
<dbReference type="InterPro" id="IPR038300">
    <property type="entry name" value="SASP_sf_alpha/beta"/>
</dbReference>
<reference evidence="4 5" key="1">
    <citation type="journal article" date="2019" name="Int. J. Syst. Evol. Microbiol.">
        <title>The Global Catalogue of Microorganisms (GCM) 10K type strain sequencing project: providing services to taxonomists for standard genome sequencing and annotation.</title>
        <authorList>
            <consortium name="The Broad Institute Genomics Platform"/>
            <consortium name="The Broad Institute Genome Sequencing Center for Infectious Disease"/>
            <person name="Wu L."/>
            <person name="Ma J."/>
        </authorList>
    </citation>
    <scope>NUCLEOTIDE SEQUENCE [LARGE SCALE GENOMIC DNA]</scope>
    <source>
        <strain evidence="4 5">JCM 9731</strain>
    </source>
</reference>
<dbReference type="Proteomes" id="UP001500782">
    <property type="component" value="Unassembled WGS sequence"/>
</dbReference>
<dbReference type="EMBL" id="BAAADJ010000004">
    <property type="protein sequence ID" value="GAA0317325.1"/>
    <property type="molecule type" value="Genomic_DNA"/>
</dbReference>